<dbReference type="GO" id="GO:0016887">
    <property type="term" value="F:ATP hydrolysis activity"/>
    <property type="evidence" value="ECO:0007669"/>
    <property type="project" value="InterPro"/>
</dbReference>
<name>A0A3A9KD60_9BACI</name>
<evidence type="ECO:0000256" key="1">
    <source>
        <dbReference type="ARBA" id="ARBA00004202"/>
    </source>
</evidence>
<dbReference type="InterPro" id="IPR003439">
    <property type="entry name" value="ABC_transporter-like_ATP-bd"/>
</dbReference>
<evidence type="ECO:0000256" key="3">
    <source>
        <dbReference type="ARBA" id="ARBA00022475"/>
    </source>
</evidence>
<dbReference type="EMBL" id="PDOE01000018">
    <property type="protein sequence ID" value="RKL65355.1"/>
    <property type="molecule type" value="Genomic_DNA"/>
</dbReference>
<evidence type="ECO:0000256" key="7">
    <source>
        <dbReference type="ARBA" id="ARBA00023136"/>
    </source>
</evidence>
<gene>
    <name evidence="10" type="ORF">CR203_21370</name>
</gene>
<evidence type="ECO:0000256" key="5">
    <source>
        <dbReference type="ARBA" id="ARBA00022840"/>
    </source>
</evidence>
<dbReference type="PANTHER" id="PTHR43553">
    <property type="entry name" value="HEAVY METAL TRANSPORTER"/>
    <property type="match status" value="1"/>
</dbReference>
<dbReference type="PROSITE" id="PS00211">
    <property type="entry name" value="ABC_TRANSPORTER_1"/>
    <property type="match status" value="1"/>
</dbReference>
<comment type="caution">
    <text evidence="10">The sequence shown here is derived from an EMBL/GenBank/DDBJ whole genome shotgun (WGS) entry which is preliminary data.</text>
</comment>
<dbReference type="GO" id="GO:0005524">
    <property type="term" value="F:ATP binding"/>
    <property type="evidence" value="ECO:0007669"/>
    <property type="project" value="UniProtKB-UniRule"/>
</dbReference>
<dbReference type="GO" id="GO:0015087">
    <property type="term" value="F:cobalt ion transmembrane transporter activity"/>
    <property type="evidence" value="ECO:0007669"/>
    <property type="project" value="UniProtKB-ARBA"/>
</dbReference>
<keyword evidence="5 8" id="KW-0067">ATP-binding</keyword>
<proteinExistence type="inferred from homology"/>
<dbReference type="InterPro" id="IPR030946">
    <property type="entry name" value="EcfA2"/>
</dbReference>
<dbReference type="InterPro" id="IPR027417">
    <property type="entry name" value="P-loop_NTPase"/>
</dbReference>
<comment type="subunit">
    <text evidence="8">Forms a stable energy-coupling factor (ECF) transporter complex composed of 2 membrane-embedded substrate-binding proteins (S component), 2 ATP-binding proteins (A component) and 2 transmembrane proteins (T component).</text>
</comment>
<dbReference type="FunFam" id="3.40.50.300:FF:000224">
    <property type="entry name" value="Energy-coupling factor transporter ATP-binding protein EcfA"/>
    <property type="match status" value="1"/>
</dbReference>
<dbReference type="Pfam" id="PF00005">
    <property type="entry name" value="ABC_tran"/>
    <property type="match status" value="1"/>
</dbReference>
<evidence type="ECO:0000259" key="9">
    <source>
        <dbReference type="PROSITE" id="PS50893"/>
    </source>
</evidence>
<dbReference type="GO" id="GO:0043190">
    <property type="term" value="C:ATP-binding cassette (ABC) transporter complex"/>
    <property type="evidence" value="ECO:0007669"/>
    <property type="project" value="TreeGrafter"/>
</dbReference>
<dbReference type="InterPro" id="IPR050095">
    <property type="entry name" value="ECF_ABC_transporter_ATP-bd"/>
</dbReference>
<dbReference type="PANTHER" id="PTHR43553:SF27">
    <property type="entry name" value="ENERGY-COUPLING FACTOR TRANSPORTER ATP-BINDING PROTEIN ECFA2"/>
    <property type="match status" value="1"/>
</dbReference>
<dbReference type="GO" id="GO:0042626">
    <property type="term" value="F:ATPase-coupled transmembrane transporter activity"/>
    <property type="evidence" value="ECO:0007669"/>
    <property type="project" value="TreeGrafter"/>
</dbReference>
<dbReference type="InterPro" id="IPR017871">
    <property type="entry name" value="ABC_transporter-like_CS"/>
</dbReference>
<dbReference type="EC" id="7.-.-.-" evidence="8"/>
<comment type="similarity">
    <text evidence="8">Belongs to the ABC transporter superfamily. Energy-coupling factor EcfA family.</text>
</comment>
<keyword evidence="3 8" id="KW-1003">Cell membrane</keyword>
<comment type="function">
    <text evidence="8">ATP-binding (A) component of a common energy-coupling factor (ECF) ABC-transporter complex.</text>
</comment>
<dbReference type="SUPFAM" id="SSF52540">
    <property type="entry name" value="P-loop containing nucleoside triphosphate hydrolases"/>
    <property type="match status" value="1"/>
</dbReference>
<dbReference type="CDD" id="cd03225">
    <property type="entry name" value="ABC_cobalt_CbiO_domain1"/>
    <property type="match status" value="1"/>
</dbReference>
<protein>
    <recommendedName>
        <fullName evidence="8">Energy-coupling factor transporter ATP-binding protein EcfA2</fullName>
        <ecNumber evidence="8">7.-.-.-</ecNumber>
    </recommendedName>
</protein>
<keyword evidence="6" id="KW-1278">Translocase</keyword>
<dbReference type="InterPro" id="IPR003593">
    <property type="entry name" value="AAA+_ATPase"/>
</dbReference>
<comment type="subcellular location">
    <subcellularLocation>
        <location evidence="1 8">Cell membrane</location>
        <topology evidence="1 8">Peripheral membrane protein</topology>
    </subcellularLocation>
</comment>
<keyword evidence="4 8" id="KW-0547">Nucleotide-binding</keyword>
<dbReference type="RefSeq" id="WP_110937959.1">
    <property type="nucleotide sequence ID" value="NZ_KZ614147.1"/>
</dbReference>
<evidence type="ECO:0000256" key="8">
    <source>
        <dbReference type="RuleBase" id="RU365104"/>
    </source>
</evidence>
<keyword evidence="2 8" id="KW-0813">Transport</keyword>
<dbReference type="Gene3D" id="3.40.50.300">
    <property type="entry name" value="P-loop containing nucleotide triphosphate hydrolases"/>
    <property type="match status" value="1"/>
</dbReference>
<dbReference type="PROSITE" id="PS50893">
    <property type="entry name" value="ABC_TRANSPORTER_2"/>
    <property type="match status" value="1"/>
</dbReference>
<reference evidence="10 11" key="1">
    <citation type="submission" date="2017-10" db="EMBL/GenBank/DDBJ databases">
        <title>Bacillus sp. nov., a halophilic bacterium isolated from a Keqin Lake.</title>
        <authorList>
            <person name="Wang H."/>
        </authorList>
    </citation>
    <scope>NUCLEOTIDE SEQUENCE [LARGE SCALE GENOMIC DNA]</scope>
    <source>
        <strain evidence="10 11">KCTC 13187</strain>
    </source>
</reference>
<accession>A0A3A9KD60</accession>
<evidence type="ECO:0000256" key="2">
    <source>
        <dbReference type="ARBA" id="ARBA00022448"/>
    </source>
</evidence>
<sequence>MQLQTNNLSYTYMKDTPFERQALSGLNIKLDSGQFTSIIGHTGSGKSTFLQHINGLIKPSKGEIKVGDWTISSDTKQKQLFDLRRQVGMVFQFPEHQLFHETVLQDVAYGPINFGLSKVEAERKATEYLELVGIGADLFTRSPFELSGGQMRRVAIAGVLAIEPLLLVLDEPTVGLDPQGQAAMMALFSEWYKAKEKRSIVLVTHRMEDAAKFSDQVIVMSSGKVLEIGTPEKIFSQVEKLKENGLSVPESVKLLSAIQSKSGIELETGKFTKEATVESILSFLNVKGRDHDF</sequence>
<dbReference type="AlphaFoldDB" id="A0A3A9KD60"/>
<evidence type="ECO:0000313" key="10">
    <source>
        <dbReference type="EMBL" id="RKL65355.1"/>
    </source>
</evidence>
<dbReference type="NCBIfam" id="TIGR04521">
    <property type="entry name" value="ECF_ATPase_2"/>
    <property type="match status" value="1"/>
</dbReference>
<organism evidence="10 11">
    <name type="scientific">Salipaludibacillus neizhouensis</name>
    <dbReference type="NCBI Taxonomy" id="885475"/>
    <lineage>
        <taxon>Bacteria</taxon>
        <taxon>Bacillati</taxon>
        <taxon>Bacillota</taxon>
        <taxon>Bacilli</taxon>
        <taxon>Bacillales</taxon>
        <taxon>Bacillaceae</taxon>
    </lineage>
</organism>
<dbReference type="OrthoDB" id="9784332at2"/>
<dbReference type="SMART" id="SM00382">
    <property type="entry name" value="AAA"/>
    <property type="match status" value="1"/>
</dbReference>
<evidence type="ECO:0000256" key="6">
    <source>
        <dbReference type="ARBA" id="ARBA00022967"/>
    </source>
</evidence>
<evidence type="ECO:0000256" key="4">
    <source>
        <dbReference type="ARBA" id="ARBA00022741"/>
    </source>
</evidence>
<dbReference type="Proteomes" id="UP000281498">
    <property type="component" value="Unassembled WGS sequence"/>
</dbReference>
<keyword evidence="7 8" id="KW-0472">Membrane</keyword>
<dbReference type="InterPro" id="IPR015856">
    <property type="entry name" value="ABC_transpr_CbiO/EcfA_su"/>
</dbReference>
<keyword evidence="11" id="KW-1185">Reference proteome</keyword>
<feature type="domain" description="ABC transporter" evidence="9">
    <location>
        <begin position="3"/>
        <end position="247"/>
    </location>
</feature>
<evidence type="ECO:0000313" key="11">
    <source>
        <dbReference type="Proteomes" id="UP000281498"/>
    </source>
</evidence>